<dbReference type="InterPro" id="IPR002139">
    <property type="entry name" value="Ribo/fructo_kinase"/>
</dbReference>
<evidence type="ECO:0000256" key="3">
    <source>
        <dbReference type="ARBA" id="ARBA00022777"/>
    </source>
</evidence>
<dbReference type="PROSITE" id="PS00584">
    <property type="entry name" value="PFKB_KINASES_2"/>
    <property type="match status" value="1"/>
</dbReference>
<protein>
    <recommendedName>
        <fullName evidence="5">Carbohydrate kinase PfkB domain-containing protein</fullName>
    </recommendedName>
</protein>
<dbReference type="KEGG" id="kpf:IX53_07980"/>
<dbReference type="InterPro" id="IPR029056">
    <property type="entry name" value="Ribokinase-like"/>
</dbReference>
<dbReference type="GO" id="GO:0006000">
    <property type="term" value="P:fructose metabolic process"/>
    <property type="evidence" value="ECO:0007669"/>
    <property type="project" value="UniProtKB-ARBA"/>
</dbReference>
<dbReference type="PRINTS" id="PR00990">
    <property type="entry name" value="RIBOKINASE"/>
</dbReference>
<dbReference type="GO" id="GO:0008865">
    <property type="term" value="F:fructokinase activity"/>
    <property type="evidence" value="ECO:0007669"/>
    <property type="project" value="UniProtKB-ARBA"/>
</dbReference>
<dbReference type="PANTHER" id="PTHR43085">
    <property type="entry name" value="HEXOKINASE FAMILY MEMBER"/>
    <property type="match status" value="1"/>
</dbReference>
<proteinExistence type="inferred from homology"/>
<dbReference type="RefSeq" id="WP_047754897.1">
    <property type="nucleotide sequence ID" value="NZ_CAJUHA010000023.1"/>
</dbReference>
<name>A0A0G2Z869_9BACT</name>
<keyword evidence="2 4" id="KW-0808">Transferase</keyword>
<evidence type="ECO:0000313" key="7">
    <source>
        <dbReference type="Proteomes" id="UP000035159"/>
    </source>
</evidence>
<dbReference type="EMBL" id="CP011232">
    <property type="protein sequence ID" value="AKI97762.1"/>
    <property type="molecule type" value="Genomic_DNA"/>
</dbReference>
<dbReference type="InterPro" id="IPR002173">
    <property type="entry name" value="Carboh/pur_kinase_PfkB_CS"/>
</dbReference>
<comment type="similarity">
    <text evidence="1 4">Belongs to the carbohydrate kinase PfkB family.</text>
</comment>
<evidence type="ECO:0000313" key="6">
    <source>
        <dbReference type="EMBL" id="AKI97762.1"/>
    </source>
</evidence>
<dbReference type="CDD" id="cd01166">
    <property type="entry name" value="KdgK"/>
    <property type="match status" value="1"/>
</dbReference>
<accession>A0A0G2Z869</accession>
<evidence type="ECO:0000259" key="5">
    <source>
        <dbReference type="Pfam" id="PF00294"/>
    </source>
</evidence>
<dbReference type="AlphaFoldDB" id="A0A0G2Z869"/>
<dbReference type="SUPFAM" id="SSF53613">
    <property type="entry name" value="Ribokinase-like"/>
    <property type="match status" value="1"/>
</dbReference>
<gene>
    <name evidence="6" type="ORF">IX53_07980</name>
</gene>
<dbReference type="InterPro" id="IPR011611">
    <property type="entry name" value="PfkB_dom"/>
</dbReference>
<evidence type="ECO:0000256" key="1">
    <source>
        <dbReference type="ARBA" id="ARBA00010688"/>
    </source>
</evidence>
<dbReference type="PANTHER" id="PTHR43085:SF57">
    <property type="entry name" value="CARBOHYDRATE KINASE PFKB DOMAIN-CONTAINING PROTEIN"/>
    <property type="match status" value="1"/>
</dbReference>
<dbReference type="Pfam" id="PF00294">
    <property type="entry name" value="PfkB"/>
    <property type="match status" value="1"/>
</dbReference>
<organism evidence="6 7">
    <name type="scientific">Kosmotoga pacifica</name>
    <dbReference type="NCBI Taxonomy" id="1330330"/>
    <lineage>
        <taxon>Bacteria</taxon>
        <taxon>Thermotogati</taxon>
        <taxon>Thermotogota</taxon>
        <taxon>Thermotogae</taxon>
        <taxon>Kosmotogales</taxon>
        <taxon>Kosmotogaceae</taxon>
        <taxon>Kosmotoga</taxon>
    </lineage>
</organism>
<evidence type="ECO:0000256" key="4">
    <source>
        <dbReference type="RuleBase" id="RU003704"/>
    </source>
</evidence>
<dbReference type="OrthoDB" id="9813569at2"/>
<dbReference type="InterPro" id="IPR050306">
    <property type="entry name" value="PfkB_Carbo_kinase"/>
</dbReference>
<dbReference type="Proteomes" id="UP000035159">
    <property type="component" value="Chromosome"/>
</dbReference>
<feature type="domain" description="Carbohydrate kinase PfkB" evidence="5">
    <location>
        <begin position="19"/>
        <end position="302"/>
    </location>
</feature>
<dbReference type="PATRIC" id="fig|1330330.3.peg.1616"/>
<dbReference type="Gene3D" id="3.40.1190.20">
    <property type="match status" value="1"/>
</dbReference>
<keyword evidence="7" id="KW-1185">Reference proteome</keyword>
<evidence type="ECO:0000256" key="2">
    <source>
        <dbReference type="ARBA" id="ARBA00022679"/>
    </source>
</evidence>
<keyword evidence="3 4" id="KW-0418">Kinase</keyword>
<dbReference type="STRING" id="1330330.IX53_07980"/>
<sequence>MKKVIEVYCWGEPLAGFYSKNPNALGKPGEFRMTWGGDTSNVALSVRKLGHSSGYMTKIGNDFVGQGLLKLWKSEGVDVTNVFLDREHSTGMYFVDFDENGEHIFYYRRKGSAASTMNKDFCESIQIDEGKIFHLSGISQAISFECLECSFDLIERFKSNGFKISYDLNYREKLWLKKFARNIYRVIIEDYADIVSFNEKEALILDLPDNPFEAVSQVLEFGPEIVAYKLGSKGAVLGMKEEIVAYSAPKVEVKDTVGAGDAFTGAVLVGILEEMSAKDLLKFAISTAALTCKNTGSVEGQPRRNEIKDFIKKIEFQDLLRGGVSK</sequence>
<reference evidence="6 7" key="1">
    <citation type="submission" date="2015-04" db="EMBL/GenBank/DDBJ databases">
        <title>Complete Genome Sequence of Kosmotoga pacifica SLHLJ1.</title>
        <authorList>
            <person name="Jiang L.J."/>
            <person name="Shao Z.Z."/>
            <person name="Jebbar M."/>
        </authorList>
    </citation>
    <scope>NUCLEOTIDE SEQUENCE [LARGE SCALE GENOMIC DNA]</scope>
    <source>
        <strain evidence="6 7">SLHLJ1</strain>
    </source>
</reference>